<dbReference type="EMBL" id="JAOCQF010000001">
    <property type="protein sequence ID" value="MCT8328092.1"/>
    <property type="molecule type" value="Genomic_DNA"/>
</dbReference>
<reference evidence="3" key="1">
    <citation type="submission" date="2023-07" db="EMBL/GenBank/DDBJ databases">
        <title>Defluviimonas sediminis sp. nov., isolated from mangrove sediment.</title>
        <authorList>
            <person name="Liu L."/>
            <person name="Li J."/>
            <person name="Huang Y."/>
            <person name="Pan J."/>
            <person name="Li M."/>
        </authorList>
    </citation>
    <scope>NUCLEOTIDE SEQUENCE [LARGE SCALE GENOMIC DNA]</scope>
    <source>
        <strain evidence="3">FT324</strain>
    </source>
</reference>
<feature type="coiled-coil region" evidence="1">
    <location>
        <begin position="22"/>
        <end position="54"/>
    </location>
</feature>
<protein>
    <submittedName>
        <fullName evidence="2">Cell division protein FtsL</fullName>
    </submittedName>
</protein>
<dbReference type="RefSeq" id="WP_261493538.1">
    <property type="nucleotide sequence ID" value="NZ_JAOCQF010000001.1"/>
</dbReference>
<evidence type="ECO:0000256" key="1">
    <source>
        <dbReference type="SAM" id="Coils"/>
    </source>
</evidence>
<evidence type="ECO:0000313" key="2">
    <source>
        <dbReference type="EMBL" id="MCT8328092.1"/>
    </source>
</evidence>
<keyword evidence="1" id="KW-0175">Coiled coil</keyword>
<keyword evidence="2" id="KW-0131">Cell cycle</keyword>
<dbReference type="Proteomes" id="UP001205601">
    <property type="component" value="Unassembled WGS sequence"/>
</dbReference>
<gene>
    <name evidence="2" type="ORF">N5I32_01040</name>
</gene>
<name>A0ABT2NGP5_9RHOB</name>
<organism evidence="2 3">
    <name type="scientific">Albidovulum sediminis</name>
    <dbReference type="NCBI Taxonomy" id="3066345"/>
    <lineage>
        <taxon>Bacteria</taxon>
        <taxon>Pseudomonadati</taxon>
        <taxon>Pseudomonadota</taxon>
        <taxon>Alphaproteobacteria</taxon>
        <taxon>Rhodobacterales</taxon>
        <taxon>Paracoccaceae</taxon>
        <taxon>Albidovulum</taxon>
    </lineage>
</organism>
<dbReference type="GO" id="GO:0051301">
    <property type="term" value="P:cell division"/>
    <property type="evidence" value="ECO:0007669"/>
    <property type="project" value="UniProtKB-KW"/>
</dbReference>
<keyword evidence="2" id="KW-0132">Cell division</keyword>
<proteinExistence type="predicted"/>
<sequence length="115" mass="13064">MRNLLYVLTAFAVMGLAFWAYRENYRTQAEVAEARRLQAEIADLRERLGVLKAEWAYLNRPDRLRALAEINFARLGLLPMQPQQFGDVRQVSYPDLDLLPVADAVDTAAILEAGQ</sequence>
<comment type="caution">
    <text evidence="2">The sequence shown here is derived from an EMBL/GenBank/DDBJ whole genome shotgun (WGS) entry which is preliminary data.</text>
</comment>
<accession>A0ABT2NGP5</accession>
<evidence type="ECO:0000313" key="3">
    <source>
        <dbReference type="Proteomes" id="UP001205601"/>
    </source>
</evidence>
<keyword evidence="3" id="KW-1185">Reference proteome</keyword>